<keyword evidence="1" id="KW-0472">Membrane</keyword>
<dbReference type="InterPro" id="IPR040632">
    <property type="entry name" value="Sulfotransfer_4"/>
</dbReference>
<dbReference type="Gene3D" id="3.40.50.300">
    <property type="entry name" value="P-loop containing nucleotide triphosphate hydrolases"/>
    <property type="match status" value="1"/>
</dbReference>
<accession>A0ABN8QQQ8</accession>
<organism evidence="2 3">
    <name type="scientific">Porites lobata</name>
    <dbReference type="NCBI Taxonomy" id="104759"/>
    <lineage>
        <taxon>Eukaryota</taxon>
        <taxon>Metazoa</taxon>
        <taxon>Cnidaria</taxon>
        <taxon>Anthozoa</taxon>
        <taxon>Hexacorallia</taxon>
        <taxon>Scleractinia</taxon>
        <taxon>Fungiina</taxon>
        <taxon>Poritidae</taxon>
        <taxon>Porites</taxon>
    </lineage>
</organism>
<gene>
    <name evidence="2" type="ORF">PLOB_00008927</name>
</gene>
<dbReference type="InterPro" id="IPR027417">
    <property type="entry name" value="P-loop_NTPase"/>
</dbReference>
<evidence type="ECO:0000313" key="2">
    <source>
        <dbReference type="EMBL" id="CAH3167885.1"/>
    </source>
</evidence>
<name>A0ABN8QQQ8_9CNID</name>
<protein>
    <recommendedName>
        <fullName evidence="4">Sulfotransferase family protein</fullName>
    </recommendedName>
</protein>
<reference evidence="2 3" key="1">
    <citation type="submission" date="2022-05" db="EMBL/GenBank/DDBJ databases">
        <authorList>
            <consortium name="Genoscope - CEA"/>
            <person name="William W."/>
        </authorList>
    </citation>
    <scope>NUCLEOTIDE SEQUENCE [LARGE SCALE GENOMIC DNA]</scope>
</reference>
<keyword evidence="3" id="KW-1185">Reference proteome</keyword>
<dbReference type="PANTHER" id="PTHR36978:SF4">
    <property type="entry name" value="P-LOOP CONTAINING NUCLEOSIDE TRIPHOSPHATE HYDROLASE PROTEIN"/>
    <property type="match status" value="1"/>
</dbReference>
<dbReference type="SUPFAM" id="SSF52540">
    <property type="entry name" value="P-loop containing nucleoside triphosphate hydrolases"/>
    <property type="match status" value="1"/>
</dbReference>
<evidence type="ECO:0008006" key="4">
    <source>
        <dbReference type="Google" id="ProtNLM"/>
    </source>
</evidence>
<evidence type="ECO:0000256" key="1">
    <source>
        <dbReference type="SAM" id="Phobius"/>
    </source>
</evidence>
<sequence>MKVICAGLSRTGTTSMARALEILGFKVYDYKDHAEFHGQEWLAIYLKGKNPDFASMYKDVDAVTDLPPAFWFQEMSESFPDAKVILTVRDSEEVWLKSYTKLNDTLRNLNGSGFFTKLFIKRWSRHSMYYTLADVVDIAAMGSLKTESAPLFRKKYREHNERVQAVIPKERLLVYNLKQGWEPLCKFLGCEIPREDFPWVNAGQSLLLAQLAKRRQEFAIKFLFIVISLFVILLAVCYNIYF</sequence>
<dbReference type="Proteomes" id="UP001159405">
    <property type="component" value="Unassembled WGS sequence"/>
</dbReference>
<comment type="caution">
    <text evidence="2">The sequence shown here is derived from an EMBL/GenBank/DDBJ whole genome shotgun (WGS) entry which is preliminary data.</text>
</comment>
<feature type="transmembrane region" description="Helical" evidence="1">
    <location>
        <begin position="218"/>
        <end position="241"/>
    </location>
</feature>
<dbReference type="PANTHER" id="PTHR36978">
    <property type="entry name" value="P-LOOP CONTAINING NUCLEOTIDE TRIPHOSPHATE HYDROLASE"/>
    <property type="match status" value="1"/>
</dbReference>
<keyword evidence="1" id="KW-1133">Transmembrane helix</keyword>
<dbReference type="EMBL" id="CALNXK010000142">
    <property type="protein sequence ID" value="CAH3167885.1"/>
    <property type="molecule type" value="Genomic_DNA"/>
</dbReference>
<evidence type="ECO:0000313" key="3">
    <source>
        <dbReference type="Proteomes" id="UP001159405"/>
    </source>
</evidence>
<dbReference type="Pfam" id="PF17784">
    <property type="entry name" value="Sulfotransfer_4"/>
    <property type="match status" value="1"/>
</dbReference>
<proteinExistence type="predicted"/>
<keyword evidence="1" id="KW-0812">Transmembrane</keyword>